<name>N1Q300_DOTSN</name>
<reference evidence="1 2" key="2">
    <citation type="journal article" date="2012" name="PLoS Pathog.">
        <title>Diverse lifestyles and strategies of plant pathogenesis encoded in the genomes of eighteen Dothideomycetes fungi.</title>
        <authorList>
            <person name="Ohm R.A."/>
            <person name="Feau N."/>
            <person name="Henrissat B."/>
            <person name="Schoch C.L."/>
            <person name="Horwitz B.A."/>
            <person name="Barry K.W."/>
            <person name="Condon B.J."/>
            <person name="Copeland A.C."/>
            <person name="Dhillon B."/>
            <person name="Glaser F."/>
            <person name="Hesse C.N."/>
            <person name="Kosti I."/>
            <person name="LaButti K."/>
            <person name="Lindquist E.A."/>
            <person name="Lucas S."/>
            <person name="Salamov A.A."/>
            <person name="Bradshaw R.E."/>
            <person name="Ciuffetti L."/>
            <person name="Hamelin R.C."/>
            <person name="Kema G.H.J."/>
            <person name="Lawrence C."/>
            <person name="Scott J.A."/>
            <person name="Spatafora J.W."/>
            <person name="Turgeon B.G."/>
            <person name="de Wit P.J.G.M."/>
            <person name="Zhong S."/>
            <person name="Goodwin S.B."/>
            <person name="Grigoriev I.V."/>
        </authorList>
    </citation>
    <scope>NUCLEOTIDE SEQUENCE [LARGE SCALE GENOMIC DNA]</scope>
    <source>
        <strain evidence="2">NZE10 / CBS 128990</strain>
    </source>
</reference>
<accession>N1Q300</accession>
<sequence length="241" mass="26881">MRAFSIFLKSPWHRMKSTFVKRCSISKTEERLQDFTITIAAEFGKDSSVAQPHKNGEVEPPGSVNIRDTTKVADQPGVGKASTGCPSTICARPTRQRANTEELLYNFGVYSQQLEDAQHQLEIRVRSLQQEHNNRRRKLEAGHQVEMWTGLDAEQEYNDAKAALIATGVQPPGSDIESGFVDDANNGYRISGDHDFTECVDIEHIWSWPAEVPNVELLGDDSFEVGSSNPGEVGSWKFVEV</sequence>
<protein>
    <submittedName>
        <fullName evidence="1">Uncharacterized protein</fullName>
    </submittedName>
</protein>
<proteinExistence type="predicted"/>
<gene>
    <name evidence="1" type="ORF">DOTSEDRAFT_20450</name>
</gene>
<dbReference type="HOGENOM" id="CLU_1151771_0_0_1"/>
<keyword evidence="2" id="KW-1185">Reference proteome</keyword>
<dbReference type="OrthoDB" id="5391053at2759"/>
<dbReference type="Proteomes" id="UP000016933">
    <property type="component" value="Unassembled WGS sequence"/>
</dbReference>
<evidence type="ECO:0000313" key="1">
    <source>
        <dbReference type="EMBL" id="EME50062.1"/>
    </source>
</evidence>
<evidence type="ECO:0000313" key="2">
    <source>
        <dbReference type="Proteomes" id="UP000016933"/>
    </source>
</evidence>
<dbReference type="EMBL" id="KB446535">
    <property type="protein sequence ID" value="EME50062.1"/>
    <property type="molecule type" value="Genomic_DNA"/>
</dbReference>
<reference evidence="2" key="1">
    <citation type="journal article" date="2012" name="PLoS Genet.">
        <title>The genomes of the fungal plant pathogens Cladosporium fulvum and Dothistroma septosporum reveal adaptation to different hosts and lifestyles but also signatures of common ancestry.</title>
        <authorList>
            <person name="de Wit P.J.G.M."/>
            <person name="van der Burgt A."/>
            <person name="Oekmen B."/>
            <person name="Stergiopoulos I."/>
            <person name="Abd-Elsalam K.A."/>
            <person name="Aerts A.L."/>
            <person name="Bahkali A.H."/>
            <person name="Beenen H.G."/>
            <person name="Chettri P."/>
            <person name="Cox M.P."/>
            <person name="Datema E."/>
            <person name="de Vries R.P."/>
            <person name="Dhillon B."/>
            <person name="Ganley A.R."/>
            <person name="Griffiths S.A."/>
            <person name="Guo Y."/>
            <person name="Hamelin R.C."/>
            <person name="Henrissat B."/>
            <person name="Kabir M.S."/>
            <person name="Jashni M.K."/>
            <person name="Kema G."/>
            <person name="Klaubauf S."/>
            <person name="Lapidus A."/>
            <person name="Levasseur A."/>
            <person name="Lindquist E."/>
            <person name="Mehrabi R."/>
            <person name="Ohm R.A."/>
            <person name="Owen T.J."/>
            <person name="Salamov A."/>
            <person name="Schwelm A."/>
            <person name="Schijlen E."/>
            <person name="Sun H."/>
            <person name="van den Burg H.A."/>
            <person name="van Ham R.C.H.J."/>
            <person name="Zhang S."/>
            <person name="Goodwin S.B."/>
            <person name="Grigoriev I.V."/>
            <person name="Collemare J."/>
            <person name="Bradshaw R.E."/>
        </authorList>
    </citation>
    <scope>NUCLEOTIDE SEQUENCE [LARGE SCALE GENOMIC DNA]</scope>
    <source>
        <strain evidence="2">NZE10 / CBS 128990</strain>
    </source>
</reference>
<organism evidence="1 2">
    <name type="scientific">Dothistroma septosporum (strain NZE10 / CBS 128990)</name>
    <name type="common">Red band needle blight fungus</name>
    <name type="synonym">Mycosphaerella pini</name>
    <dbReference type="NCBI Taxonomy" id="675120"/>
    <lineage>
        <taxon>Eukaryota</taxon>
        <taxon>Fungi</taxon>
        <taxon>Dikarya</taxon>
        <taxon>Ascomycota</taxon>
        <taxon>Pezizomycotina</taxon>
        <taxon>Dothideomycetes</taxon>
        <taxon>Dothideomycetidae</taxon>
        <taxon>Mycosphaerellales</taxon>
        <taxon>Mycosphaerellaceae</taxon>
        <taxon>Dothistroma</taxon>
    </lineage>
</organism>
<dbReference type="AlphaFoldDB" id="N1Q300"/>